<evidence type="ECO:0000259" key="1">
    <source>
        <dbReference type="Pfam" id="PF00899"/>
    </source>
</evidence>
<reference evidence="2" key="2">
    <citation type="submission" date="2021-09" db="EMBL/GenBank/DDBJ databases">
        <authorList>
            <person name="Gilroy R."/>
        </authorList>
    </citation>
    <scope>NUCLEOTIDE SEQUENCE</scope>
    <source>
        <strain evidence="2">CHK121-7720</strain>
    </source>
</reference>
<evidence type="ECO:0000313" key="3">
    <source>
        <dbReference type="Proteomes" id="UP000757103"/>
    </source>
</evidence>
<sequence>MEEWLSRTRLLLGDAAIERLQHAHVMVVGVGGVGAYAAEMIVRAGVGRLTIVDGDTVAESNLNRQLVALHSTLGKPKTEVLAARLLDINPGLRLTAEQRYLEVDDIPALLEREPIDFVVDVIDTLAPKIALITYCLRHKIRIVSSMGAGGRKDPSAIRLADIADTYHCGLARAVRQRLRKAGISKGLKTVFSTEQPDPRAVVAVEGERHKKSTVGTLSYLPAIFGCHLASYVIQKLTEI</sequence>
<dbReference type="AlphaFoldDB" id="A0A921MQI1"/>
<dbReference type="InterPro" id="IPR000594">
    <property type="entry name" value="ThiF_NAD_FAD-bd"/>
</dbReference>
<evidence type="ECO:0000313" key="2">
    <source>
        <dbReference type="EMBL" id="HJG88204.1"/>
    </source>
</evidence>
<name>A0A921MQI1_9BACT</name>
<dbReference type="InterPro" id="IPR045886">
    <property type="entry name" value="ThiF/MoeB/HesA"/>
</dbReference>
<dbReference type="SUPFAM" id="SSF69572">
    <property type="entry name" value="Activating enzymes of the ubiquitin-like proteins"/>
    <property type="match status" value="1"/>
</dbReference>
<dbReference type="RefSeq" id="WP_273305277.1">
    <property type="nucleotide sequence ID" value="NZ_DYUD01000009.1"/>
</dbReference>
<dbReference type="CDD" id="cd00755">
    <property type="entry name" value="YgdL_like"/>
    <property type="match status" value="1"/>
</dbReference>
<dbReference type="Proteomes" id="UP000757103">
    <property type="component" value="Unassembled WGS sequence"/>
</dbReference>
<dbReference type="GO" id="GO:0061503">
    <property type="term" value="F:tRNA threonylcarbamoyladenosine dehydratase"/>
    <property type="evidence" value="ECO:0007669"/>
    <property type="project" value="TreeGrafter"/>
</dbReference>
<proteinExistence type="predicted"/>
<comment type="caution">
    <text evidence="2">The sequence shown here is derived from an EMBL/GenBank/DDBJ whole genome shotgun (WGS) entry which is preliminary data.</text>
</comment>
<reference evidence="2" key="1">
    <citation type="journal article" date="2021" name="PeerJ">
        <title>Extensive microbial diversity within the chicken gut microbiome revealed by metagenomics and culture.</title>
        <authorList>
            <person name="Gilroy R."/>
            <person name="Ravi A."/>
            <person name="Getino M."/>
            <person name="Pursley I."/>
            <person name="Horton D.L."/>
            <person name="Alikhan N.F."/>
            <person name="Baker D."/>
            <person name="Gharbi K."/>
            <person name="Hall N."/>
            <person name="Watson M."/>
            <person name="Adriaenssens E.M."/>
            <person name="Foster-Nyarko E."/>
            <person name="Jarju S."/>
            <person name="Secka A."/>
            <person name="Antonio M."/>
            <person name="Oren A."/>
            <person name="Chaudhuri R.R."/>
            <person name="La Ragione R."/>
            <person name="Hildebrand F."/>
            <person name="Pallen M.J."/>
        </authorList>
    </citation>
    <scope>NUCLEOTIDE SEQUENCE</scope>
    <source>
        <strain evidence="2">CHK121-7720</strain>
    </source>
</reference>
<dbReference type="InterPro" id="IPR035985">
    <property type="entry name" value="Ubiquitin-activating_enz"/>
</dbReference>
<dbReference type="Gene3D" id="3.40.50.720">
    <property type="entry name" value="NAD(P)-binding Rossmann-like Domain"/>
    <property type="match status" value="1"/>
</dbReference>
<dbReference type="GO" id="GO:0008641">
    <property type="term" value="F:ubiquitin-like modifier activating enzyme activity"/>
    <property type="evidence" value="ECO:0007669"/>
    <property type="project" value="InterPro"/>
</dbReference>
<feature type="domain" description="THIF-type NAD/FAD binding fold" evidence="1">
    <location>
        <begin position="7"/>
        <end position="238"/>
    </location>
</feature>
<dbReference type="EMBL" id="DYUD01000009">
    <property type="protein sequence ID" value="HJG88204.1"/>
    <property type="molecule type" value="Genomic_DNA"/>
</dbReference>
<dbReference type="PANTHER" id="PTHR43267:SF1">
    <property type="entry name" value="TRNA THREONYLCARBAMOYLADENOSINE DEHYDRATASE"/>
    <property type="match status" value="1"/>
</dbReference>
<dbReference type="PANTHER" id="PTHR43267">
    <property type="entry name" value="TRNA THREONYLCARBAMOYLADENOSINE DEHYDRATASE"/>
    <property type="match status" value="1"/>
</dbReference>
<dbReference type="GO" id="GO:0061504">
    <property type="term" value="P:cyclic threonylcarbamoyladenosine biosynthetic process"/>
    <property type="evidence" value="ECO:0007669"/>
    <property type="project" value="TreeGrafter"/>
</dbReference>
<accession>A0A921MQI1</accession>
<gene>
    <name evidence="2" type="ORF">K8U91_01830</name>
</gene>
<organism evidence="2 3">
    <name type="scientific">Barnesiella viscericola</name>
    <dbReference type="NCBI Taxonomy" id="397865"/>
    <lineage>
        <taxon>Bacteria</taxon>
        <taxon>Pseudomonadati</taxon>
        <taxon>Bacteroidota</taxon>
        <taxon>Bacteroidia</taxon>
        <taxon>Bacteroidales</taxon>
        <taxon>Barnesiellaceae</taxon>
        <taxon>Barnesiella</taxon>
    </lineage>
</organism>
<protein>
    <submittedName>
        <fullName evidence="2">tRNA threonylcarbamoyladenosine dehydratase</fullName>
    </submittedName>
</protein>
<dbReference type="Pfam" id="PF00899">
    <property type="entry name" value="ThiF"/>
    <property type="match status" value="1"/>
</dbReference>